<dbReference type="EMBL" id="BOOJ01000032">
    <property type="protein sequence ID" value="GIH93246.1"/>
    <property type="molecule type" value="Genomic_DNA"/>
</dbReference>
<dbReference type="Proteomes" id="UP000619788">
    <property type="component" value="Unassembled WGS sequence"/>
</dbReference>
<evidence type="ECO:0000313" key="1">
    <source>
        <dbReference type="EMBL" id="GIH93246.1"/>
    </source>
</evidence>
<keyword evidence="2" id="KW-1185">Reference proteome</keyword>
<organism evidence="1 2">
    <name type="scientific">Planobispora siamensis</name>
    <dbReference type="NCBI Taxonomy" id="936338"/>
    <lineage>
        <taxon>Bacteria</taxon>
        <taxon>Bacillati</taxon>
        <taxon>Actinomycetota</taxon>
        <taxon>Actinomycetes</taxon>
        <taxon>Streptosporangiales</taxon>
        <taxon>Streptosporangiaceae</taxon>
        <taxon>Planobispora</taxon>
    </lineage>
</organism>
<proteinExistence type="predicted"/>
<gene>
    <name evidence="1" type="ORF">Psi01_38760</name>
</gene>
<name>A0A8J3SIL5_9ACTN</name>
<accession>A0A8J3SIL5</accession>
<protein>
    <submittedName>
        <fullName evidence="1">Uncharacterized protein</fullName>
    </submittedName>
</protein>
<dbReference type="AlphaFoldDB" id="A0A8J3SIL5"/>
<evidence type="ECO:0000313" key="2">
    <source>
        <dbReference type="Proteomes" id="UP000619788"/>
    </source>
</evidence>
<comment type="caution">
    <text evidence="1">The sequence shown here is derived from an EMBL/GenBank/DDBJ whole genome shotgun (WGS) entry which is preliminary data.</text>
</comment>
<sequence>MAEARANHGHHALANAHTSAADAHRLLAQANAGDVAEHRELEEWHRWCAMVESQLAAEADQRTPRNHGPHS</sequence>
<reference evidence="1 2" key="1">
    <citation type="submission" date="2021-01" db="EMBL/GenBank/DDBJ databases">
        <title>Whole genome shotgun sequence of Planobispora siamensis NBRC 107568.</title>
        <authorList>
            <person name="Komaki H."/>
            <person name="Tamura T."/>
        </authorList>
    </citation>
    <scope>NUCLEOTIDE SEQUENCE [LARGE SCALE GENOMIC DNA]</scope>
    <source>
        <strain evidence="1 2">NBRC 107568</strain>
    </source>
</reference>